<dbReference type="Pfam" id="PF00226">
    <property type="entry name" value="DnaJ"/>
    <property type="match status" value="1"/>
</dbReference>
<dbReference type="STRING" id="54.SAMN02745121_08562"/>
<dbReference type="PRINTS" id="PR00625">
    <property type="entry name" value="JDOMAIN"/>
</dbReference>
<accession>A0A1I2IAD4</accession>
<reference evidence="3" key="1">
    <citation type="submission" date="2016-10" db="EMBL/GenBank/DDBJ databases">
        <authorList>
            <person name="Varghese N."/>
            <person name="Submissions S."/>
        </authorList>
    </citation>
    <scope>NUCLEOTIDE SEQUENCE [LARGE SCALE GENOMIC DNA]</scope>
    <source>
        <strain evidence="3">ATCC 25963</strain>
    </source>
</reference>
<evidence type="ECO:0000313" key="3">
    <source>
        <dbReference type="Proteomes" id="UP000199400"/>
    </source>
</evidence>
<dbReference type="OrthoDB" id="9779622at2"/>
<dbReference type="InterPro" id="IPR036869">
    <property type="entry name" value="J_dom_sf"/>
</dbReference>
<dbReference type="SMART" id="SM00271">
    <property type="entry name" value="DnaJ"/>
    <property type="match status" value="1"/>
</dbReference>
<dbReference type="Gene3D" id="1.10.287.110">
    <property type="entry name" value="DnaJ domain"/>
    <property type="match status" value="1"/>
</dbReference>
<dbReference type="PROSITE" id="PS50076">
    <property type="entry name" value="DNAJ_2"/>
    <property type="match status" value="1"/>
</dbReference>
<dbReference type="InterPro" id="IPR001623">
    <property type="entry name" value="DnaJ_domain"/>
</dbReference>
<sequence>MVRPRAGEGGADVTHYELLRVSTTATREEIQRAYLRLVPEHHPDRGGDAATFAAVKLARDVLIDDAKRAAYDRQLEAPAPEAPSSPLARQAAAFRVRDPRKLSLEETEAVCDEMLDGAPAGLRAFAAPLLQGLLALKRRRHERGR</sequence>
<dbReference type="SUPFAM" id="SSF46565">
    <property type="entry name" value="Chaperone J-domain"/>
    <property type="match status" value="1"/>
</dbReference>
<dbReference type="EMBL" id="FOMX01000060">
    <property type="protein sequence ID" value="SFF39282.1"/>
    <property type="molecule type" value="Genomic_DNA"/>
</dbReference>
<dbReference type="CDD" id="cd06257">
    <property type="entry name" value="DnaJ"/>
    <property type="match status" value="1"/>
</dbReference>
<name>A0A1I2IAD4_9BACT</name>
<protein>
    <submittedName>
        <fullName evidence="2">DnaJ domain-containing protein</fullName>
    </submittedName>
</protein>
<proteinExistence type="predicted"/>
<dbReference type="AlphaFoldDB" id="A0A1I2IAD4"/>
<dbReference type="Proteomes" id="UP000199400">
    <property type="component" value="Unassembled WGS sequence"/>
</dbReference>
<dbReference type="InterPro" id="IPR050817">
    <property type="entry name" value="DjlA_DnaK_co-chaperone"/>
</dbReference>
<organism evidence="2 3">
    <name type="scientific">Nannocystis exedens</name>
    <dbReference type="NCBI Taxonomy" id="54"/>
    <lineage>
        <taxon>Bacteria</taxon>
        <taxon>Pseudomonadati</taxon>
        <taxon>Myxococcota</taxon>
        <taxon>Polyangia</taxon>
        <taxon>Nannocystales</taxon>
        <taxon>Nannocystaceae</taxon>
        <taxon>Nannocystis</taxon>
    </lineage>
</organism>
<keyword evidence="3" id="KW-1185">Reference proteome</keyword>
<gene>
    <name evidence="2" type="ORF">SAMN02745121_08562</name>
</gene>
<feature type="domain" description="J" evidence="1">
    <location>
        <begin position="14"/>
        <end position="75"/>
    </location>
</feature>
<evidence type="ECO:0000313" key="2">
    <source>
        <dbReference type="EMBL" id="SFF39282.1"/>
    </source>
</evidence>
<dbReference type="PANTHER" id="PTHR24074">
    <property type="entry name" value="CO-CHAPERONE PROTEIN DJLA"/>
    <property type="match status" value="1"/>
</dbReference>
<evidence type="ECO:0000259" key="1">
    <source>
        <dbReference type="PROSITE" id="PS50076"/>
    </source>
</evidence>